<proteinExistence type="predicted"/>
<reference evidence="1" key="1">
    <citation type="submission" date="2022-10" db="EMBL/GenBank/DDBJ databases">
        <authorList>
            <person name="Kim H.S."/>
            <person name="Kim J.-S."/>
            <person name="Suh M.K."/>
            <person name="Eom M.K."/>
            <person name="Lee J.-S."/>
        </authorList>
    </citation>
    <scope>NUCLEOTIDE SEQUENCE</scope>
    <source>
        <strain evidence="1">LIP-5</strain>
    </source>
</reference>
<organism evidence="1 2">
    <name type="scientific">Haoranjiania flava</name>
    <dbReference type="NCBI Taxonomy" id="1856322"/>
    <lineage>
        <taxon>Bacteria</taxon>
        <taxon>Pseudomonadati</taxon>
        <taxon>Bacteroidota</taxon>
        <taxon>Chitinophagia</taxon>
        <taxon>Chitinophagales</taxon>
        <taxon>Chitinophagaceae</taxon>
        <taxon>Haoranjiania</taxon>
    </lineage>
</organism>
<dbReference type="Proteomes" id="UP001209317">
    <property type="component" value="Unassembled WGS sequence"/>
</dbReference>
<gene>
    <name evidence="1" type="ORF">OD355_13615</name>
</gene>
<accession>A0AAE3IR54</accession>
<sequence length="630" mass="73993">MCFAGNLNAQSVLDTLKLDANPGIVVYAIDTNHIRQLTLSPLRRRLNALVKNMKSEKIIEYVNERDILNERIATYFMPYEGKIIRNIIYRQFDFNIDFSDTTRRIDYFGTKILSALHTTSREWVIRQNMFVKENEVLNPFVLADNERYLRNLQFIRDARIIVDMQHPESDSLDLYVITKDLFGLNIEAKEVTDKRQHVTVGESNLFGTGQAISITALRDIERNPKVGANVQYTINNLLGTFLSATINAGNIHKNRYDATYNLTDYNLRLERPLFSQYSNYIGDITIGKQRTYNTYPDYYNKPERPEEVYIGYSQNYIDAALGYNINAKKYILDNKMPDRNVIMMRYMNNHFVDPPDLQGRFSDSLSDRSALLLQYTYFKQYFYKTSYILGFGATEDMPYGINASITAGYQRQLHIKRPYVGVDINNYTFTRRSDMLQYFLRAGSYYDRERFFQDLNFIGGISVYSRLFHFNHIKYRQKIQASYAQQVNPHTSEPLRINNLFGLNYFREDSVMGEKRLSLRGESIFFMPGKVMGFAFAPFLTFDAAVMDLSRHTIWHDHLYYAIGGGVRTRNENLQFGTIELRLNYFPKKIARENQIKIMLITNLRFRYNSNYVSRPRFVEYNSDIYNNIY</sequence>
<dbReference type="EMBL" id="JAOTPL010000037">
    <property type="protein sequence ID" value="MCU7695558.1"/>
    <property type="molecule type" value="Genomic_DNA"/>
</dbReference>
<dbReference type="RefSeq" id="WP_263039043.1">
    <property type="nucleotide sequence ID" value="NZ_JAOTPL010000037.1"/>
</dbReference>
<keyword evidence="2" id="KW-1185">Reference proteome</keyword>
<protein>
    <submittedName>
        <fullName evidence="1">Uncharacterized protein</fullName>
    </submittedName>
</protein>
<evidence type="ECO:0000313" key="1">
    <source>
        <dbReference type="EMBL" id="MCU7695558.1"/>
    </source>
</evidence>
<dbReference type="AlphaFoldDB" id="A0AAE3IR54"/>
<name>A0AAE3IR54_9BACT</name>
<comment type="caution">
    <text evidence="1">The sequence shown here is derived from an EMBL/GenBank/DDBJ whole genome shotgun (WGS) entry which is preliminary data.</text>
</comment>
<evidence type="ECO:0000313" key="2">
    <source>
        <dbReference type="Proteomes" id="UP001209317"/>
    </source>
</evidence>